<evidence type="ECO:0000313" key="2">
    <source>
        <dbReference type="Proteomes" id="UP000521872"/>
    </source>
</evidence>
<protein>
    <recommendedName>
        <fullName evidence="3">F-box domain-containing protein</fullName>
    </recommendedName>
</protein>
<evidence type="ECO:0000313" key="1">
    <source>
        <dbReference type="EMBL" id="KAF4614023.1"/>
    </source>
</evidence>
<sequence length="548" mass="63281">MVTSVHLSTANVGGACLIAMLPQDILWKIFSINANMHNDKSHRMYSADKLDDWDTRALTTTWNCTHVCRQWRELVIGAASLWGNLIDLDAMAFIGPAWREEILARTGESALFVAGKIFGQKQPEREILIPIIKLHWRRIRFFRVSVTSTESFPLGTWDPFYFPTPALEVFHFRVSDDLPLRHNSETVDQQPLFANDAPRIHTISTWKLSSFLLPDLQWISQLRHLDMSYTRSMSISNWLQLLEKMPMLETVYLMFAIWPVPDLSWREDLPYVSLPCLEDLSISDDTTSCALLLDHITPKVGCVLSMYTPHTEPASPLEAPTVSLLSRVITRYALNWLKVKTLKSVALNILHQSIQFAECRRTRQHDPNIPIFETDLQCVRLQEFSLLLTLLRSYLPCDFSSVTSLDLFVELFHTQSLDDNVYDLFRAFSAVEELSFIQADTFQHFWRFVERKHAEEQDNGTILFPYLHTLKLVKGTTSSTMITLDTILAFVKYRKGVKASIRLIDLQLWTPIKELDLQYFEVFDGLKIVFQDETLGDVVREKICGKLW</sequence>
<evidence type="ECO:0008006" key="3">
    <source>
        <dbReference type="Google" id="ProtNLM"/>
    </source>
</evidence>
<dbReference type="EMBL" id="JAACJL010000045">
    <property type="protein sequence ID" value="KAF4614023.1"/>
    <property type="molecule type" value="Genomic_DNA"/>
</dbReference>
<dbReference type="AlphaFoldDB" id="A0A8H4VL88"/>
<organism evidence="1 2">
    <name type="scientific">Agrocybe pediades</name>
    <dbReference type="NCBI Taxonomy" id="84607"/>
    <lineage>
        <taxon>Eukaryota</taxon>
        <taxon>Fungi</taxon>
        <taxon>Dikarya</taxon>
        <taxon>Basidiomycota</taxon>
        <taxon>Agaricomycotina</taxon>
        <taxon>Agaricomycetes</taxon>
        <taxon>Agaricomycetidae</taxon>
        <taxon>Agaricales</taxon>
        <taxon>Agaricineae</taxon>
        <taxon>Strophariaceae</taxon>
        <taxon>Agrocybe</taxon>
    </lineage>
</organism>
<proteinExistence type="predicted"/>
<gene>
    <name evidence="1" type="ORF">D9613_007384</name>
</gene>
<keyword evidence="2" id="KW-1185">Reference proteome</keyword>
<dbReference type="Gene3D" id="1.20.1280.50">
    <property type="match status" value="1"/>
</dbReference>
<accession>A0A8H4VL88</accession>
<reference evidence="1 2" key="1">
    <citation type="submission" date="2019-12" db="EMBL/GenBank/DDBJ databases">
        <authorList>
            <person name="Floudas D."/>
            <person name="Bentzer J."/>
            <person name="Ahren D."/>
            <person name="Johansson T."/>
            <person name="Persson P."/>
            <person name="Tunlid A."/>
        </authorList>
    </citation>
    <scope>NUCLEOTIDE SEQUENCE [LARGE SCALE GENOMIC DNA]</scope>
    <source>
        <strain evidence="1 2">CBS 102.39</strain>
    </source>
</reference>
<dbReference type="Proteomes" id="UP000521872">
    <property type="component" value="Unassembled WGS sequence"/>
</dbReference>
<comment type="caution">
    <text evidence="1">The sequence shown here is derived from an EMBL/GenBank/DDBJ whole genome shotgun (WGS) entry which is preliminary data.</text>
</comment>
<name>A0A8H4VL88_9AGAR</name>